<dbReference type="InterPro" id="IPR027417">
    <property type="entry name" value="P-loop_NTPase"/>
</dbReference>
<reference evidence="1 2" key="1">
    <citation type="submission" date="2017-06" db="EMBL/GenBank/DDBJ databases">
        <authorList>
            <person name="Kim H.J."/>
            <person name="Triplett B.A."/>
        </authorList>
    </citation>
    <scope>NUCLEOTIDE SEQUENCE [LARGE SCALE GENOMIC DNA]</scope>
    <source>
        <strain evidence="1 2">CGMCC 4.5593</strain>
    </source>
</reference>
<dbReference type="AlphaFoldDB" id="A0A239PGG2"/>
<name>A0A239PGG2_9ACTN</name>
<organism evidence="1 2">
    <name type="scientific">Asanoa hainanensis</name>
    <dbReference type="NCBI Taxonomy" id="560556"/>
    <lineage>
        <taxon>Bacteria</taxon>
        <taxon>Bacillati</taxon>
        <taxon>Actinomycetota</taxon>
        <taxon>Actinomycetes</taxon>
        <taxon>Micromonosporales</taxon>
        <taxon>Micromonosporaceae</taxon>
        <taxon>Asanoa</taxon>
    </lineage>
</organism>
<dbReference type="SUPFAM" id="SSF52540">
    <property type="entry name" value="P-loop containing nucleoside triphosphate hydrolases"/>
    <property type="match status" value="1"/>
</dbReference>
<accession>A0A239PGG2</accession>
<evidence type="ECO:0000313" key="2">
    <source>
        <dbReference type="Proteomes" id="UP000198362"/>
    </source>
</evidence>
<evidence type="ECO:0008006" key="3">
    <source>
        <dbReference type="Google" id="ProtNLM"/>
    </source>
</evidence>
<dbReference type="EMBL" id="FZPH01000036">
    <property type="protein sequence ID" value="SNT66267.1"/>
    <property type="molecule type" value="Genomic_DNA"/>
</dbReference>
<proteinExistence type="predicted"/>
<dbReference type="Proteomes" id="UP000198362">
    <property type="component" value="Unassembled WGS sequence"/>
</dbReference>
<protein>
    <recommendedName>
        <fullName evidence="3">ABC transporter</fullName>
    </recommendedName>
</protein>
<keyword evidence="2" id="KW-1185">Reference proteome</keyword>
<sequence length="229" mass="23561">MLCLSDVSLHVPPLYGLTLRLCRGAREAIICSTDVSAAIVGILQGSVPHVGAVTVAGVTLTGRTRRAAPLALVRREPATVAAGTVAGAVTAWSPLTPGGRDGHEATTRILAACGLRDHATHSVNSLTVGSRRLLDLAIAWTQHPAAIVIDDPAASMTSSEVQHLTYALTQLPQDTAVLSLAPAVADIAAIATHVRAVNDGRPQKPIAVADLPVGTDDPAVLSLTGRGRR</sequence>
<evidence type="ECO:0000313" key="1">
    <source>
        <dbReference type="EMBL" id="SNT66267.1"/>
    </source>
</evidence>
<gene>
    <name evidence="1" type="ORF">SAMN05421812_13614</name>
</gene>
<dbReference type="Gene3D" id="3.40.50.300">
    <property type="entry name" value="P-loop containing nucleotide triphosphate hydrolases"/>
    <property type="match status" value="1"/>
</dbReference>